<evidence type="ECO:0000256" key="5">
    <source>
        <dbReference type="PROSITE-ProRule" id="PRU00221"/>
    </source>
</evidence>
<keyword evidence="2 5" id="KW-0853">WD repeat</keyword>
<gene>
    <name evidence="7" type="ORF">PSYICH_LOCUS13971</name>
</gene>
<evidence type="ECO:0000256" key="2">
    <source>
        <dbReference type="ARBA" id="ARBA00022574"/>
    </source>
</evidence>
<feature type="repeat" description="WD" evidence="5">
    <location>
        <begin position="176"/>
        <end position="216"/>
    </location>
</feature>
<evidence type="ECO:0000313" key="7">
    <source>
        <dbReference type="EMBL" id="CAH1113849.1"/>
    </source>
</evidence>
<evidence type="ECO:0000256" key="6">
    <source>
        <dbReference type="SAM" id="MobiDB-lite"/>
    </source>
</evidence>
<dbReference type="InterPro" id="IPR050505">
    <property type="entry name" value="WDR55/POC1"/>
</dbReference>
<dbReference type="InterPro" id="IPR001680">
    <property type="entry name" value="WD40_rpt"/>
</dbReference>
<feature type="compositionally biased region" description="Acidic residues" evidence="6">
    <location>
        <begin position="56"/>
        <end position="71"/>
    </location>
</feature>
<dbReference type="EMBL" id="OV651819">
    <property type="protein sequence ID" value="CAH1113849.1"/>
    <property type="molecule type" value="Genomic_DNA"/>
</dbReference>
<feature type="repeat" description="WD" evidence="5">
    <location>
        <begin position="345"/>
        <end position="379"/>
    </location>
</feature>
<dbReference type="AlphaFoldDB" id="A0A9P0D8L6"/>
<feature type="compositionally biased region" description="Low complexity" evidence="6">
    <location>
        <begin position="19"/>
        <end position="39"/>
    </location>
</feature>
<proteinExistence type="inferred from homology"/>
<sequence length="420" mass="47566">MCKSENKNPENTFEESLDMGDTSDSGDSDVSMSDSNSVASDEENEQTLESSAFENADSDIEEPIDEEEEDETIKAIRQESQKERDRPPNIKCEDFITDISFHPQNDLLAVASIVGDVLLYKYSNEENILERTLELHTRACRDIEFSADGNILFSTSKDKSIMMSDVETGKLVKFYENSHDVAVNCLTVIDENLFATGDDDGTIKLWDLREKSDKQIYKTKKNEDYISDLITNESKKYLIGSSGDGSIISIDLEQRKIHMQSEEYEEELTCLGIFRTETKLISGSSKGKLFVYNWEEFGLHSDIFPGTKTAINSLIPITENIVVTACEDGNLRATHLFPHRHLGIVGQHDLSVENVDICNTGQFLASSSHNNDIKFWNIQYFEDFEKVDQKHKKHNKKKELKNNLPSSNIKNASDFFSGLV</sequence>
<feature type="region of interest" description="Disordered" evidence="6">
    <location>
        <begin position="1"/>
        <end position="71"/>
    </location>
</feature>
<feature type="repeat" description="WD" evidence="5">
    <location>
        <begin position="133"/>
        <end position="174"/>
    </location>
</feature>
<keyword evidence="3" id="KW-0677">Repeat</keyword>
<evidence type="ECO:0000256" key="1">
    <source>
        <dbReference type="ARBA" id="ARBA00007625"/>
    </source>
</evidence>
<dbReference type="PROSITE" id="PS50082">
    <property type="entry name" value="WD_REPEATS_2"/>
    <property type="match status" value="3"/>
</dbReference>
<evidence type="ECO:0000256" key="4">
    <source>
        <dbReference type="ARBA" id="ARBA00023478"/>
    </source>
</evidence>
<accession>A0A9P0D8L6</accession>
<reference evidence="7" key="1">
    <citation type="submission" date="2022-01" db="EMBL/GenBank/DDBJ databases">
        <authorList>
            <person name="King R."/>
        </authorList>
    </citation>
    <scope>NUCLEOTIDE SEQUENCE</scope>
</reference>
<dbReference type="InterPro" id="IPR015943">
    <property type="entry name" value="WD40/YVTN_repeat-like_dom_sf"/>
</dbReference>
<dbReference type="SUPFAM" id="SSF50978">
    <property type="entry name" value="WD40 repeat-like"/>
    <property type="match status" value="1"/>
</dbReference>
<evidence type="ECO:0000313" key="8">
    <source>
        <dbReference type="Proteomes" id="UP001153636"/>
    </source>
</evidence>
<dbReference type="PROSITE" id="PS00678">
    <property type="entry name" value="WD_REPEATS_1"/>
    <property type="match status" value="1"/>
</dbReference>
<name>A0A9P0D8L6_9CUCU</name>
<comment type="similarity">
    <text evidence="1">Belongs to the WD repeat WDR55 family.</text>
</comment>
<dbReference type="Gene3D" id="2.130.10.10">
    <property type="entry name" value="YVTN repeat-like/Quinoprotein amine dehydrogenase"/>
    <property type="match status" value="2"/>
</dbReference>
<organism evidence="7 8">
    <name type="scientific">Psylliodes chrysocephalus</name>
    <dbReference type="NCBI Taxonomy" id="3402493"/>
    <lineage>
        <taxon>Eukaryota</taxon>
        <taxon>Metazoa</taxon>
        <taxon>Ecdysozoa</taxon>
        <taxon>Arthropoda</taxon>
        <taxon>Hexapoda</taxon>
        <taxon>Insecta</taxon>
        <taxon>Pterygota</taxon>
        <taxon>Neoptera</taxon>
        <taxon>Endopterygota</taxon>
        <taxon>Coleoptera</taxon>
        <taxon>Polyphaga</taxon>
        <taxon>Cucujiformia</taxon>
        <taxon>Chrysomeloidea</taxon>
        <taxon>Chrysomelidae</taxon>
        <taxon>Galerucinae</taxon>
        <taxon>Alticini</taxon>
        <taxon>Psylliodes</taxon>
    </lineage>
</organism>
<dbReference type="PANTHER" id="PTHR44019">
    <property type="entry name" value="WD REPEAT-CONTAINING PROTEIN 55"/>
    <property type="match status" value="1"/>
</dbReference>
<dbReference type="InterPro" id="IPR036322">
    <property type="entry name" value="WD40_repeat_dom_sf"/>
</dbReference>
<dbReference type="Proteomes" id="UP001153636">
    <property type="component" value="Chromosome 7"/>
</dbReference>
<dbReference type="SMART" id="SM00320">
    <property type="entry name" value="WD40"/>
    <property type="match status" value="7"/>
</dbReference>
<dbReference type="InterPro" id="IPR019775">
    <property type="entry name" value="WD40_repeat_CS"/>
</dbReference>
<dbReference type="OrthoDB" id="2288928at2759"/>
<dbReference type="PANTHER" id="PTHR44019:SF20">
    <property type="entry name" value="WD REPEAT-CONTAINING PROTEIN 55"/>
    <property type="match status" value="1"/>
</dbReference>
<dbReference type="Pfam" id="PF24796">
    <property type="entry name" value="WDR55"/>
    <property type="match status" value="1"/>
</dbReference>
<protein>
    <recommendedName>
        <fullName evidence="4">WD repeat-containing protein 55 homolog</fullName>
    </recommendedName>
</protein>
<dbReference type="PROSITE" id="PS50294">
    <property type="entry name" value="WD_REPEATS_REGION"/>
    <property type="match status" value="1"/>
</dbReference>
<evidence type="ECO:0000256" key="3">
    <source>
        <dbReference type="ARBA" id="ARBA00022737"/>
    </source>
</evidence>
<keyword evidence="8" id="KW-1185">Reference proteome</keyword>